<dbReference type="GO" id="GO:0005576">
    <property type="term" value="C:extracellular region"/>
    <property type="evidence" value="ECO:0007669"/>
    <property type="project" value="UniProtKB-SubCell"/>
</dbReference>
<comment type="caution">
    <text evidence="10">The sequence shown here is derived from an EMBL/GenBank/DDBJ whole genome shotgun (WGS) entry which is preliminary data.</text>
</comment>
<sequence length="675" mass="70282">MSSLLNIGLTGLNAAQAQLLTTGHNITNAAVEGYHRQSVIQTTQTPYYAGVGFFGQGTKIAAVTRQYNAYLESQVLTSSTRLSELTRYEAHISQINNLLGDTTSGLSPALESFFQGVQEMAANPTSEAARQSLISTAEALVSRFQTLDARMSEVREGVESEITSTVAQINMYASAIAEMNQRITLAQVSGPTVAANDLLDQRGQLIAELNELIRVETVEEANGSISVFIGSGQGLVVGSTATTLAAVRDPNDPQRNVVALVSQSGVENILPEQLLTGGALGGLLAFRRETLDVAQNSLGLIAVGVAEAFNAQHSLGVDLDGVLGNDFFNSPTPQLKPAVTGATATITDYSVLTASDYLLTYDGTNYALRTTAGESIALTVDAGPPPSFSGGGLQITLPNGAADIPPHGLLIQPVRYAARDISVGISDPRKLAAGDPVGAALTVGTGNGTLSDVITGVRTLSVNGIDGNADGVADFTALGLSFDSATDTLSMSGGGMLYRFDSASQSWVAGGAYDPDVDSSGVLFRYLSDPADDPADPAAFAFEFTAKGSWSDTTEVSFAPTEAGVADSRNAVLLGALQTTKLMLSGSSGNATGTFQSVYAGMVTLVGNKTREVQVHMKAQEALLTQATDARDALSGVNLDEEAANLVRYQLAYQSSAKVMSVAQTLFDTILSIAR</sequence>
<dbReference type="Pfam" id="PF06429">
    <property type="entry name" value="Flg_bbr_C"/>
    <property type="match status" value="1"/>
</dbReference>
<dbReference type="PRINTS" id="PR01005">
    <property type="entry name" value="FLGHOOKAP1"/>
</dbReference>
<evidence type="ECO:0000256" key="2">
    <source>
        <dbReference type="ARBA" id="ARBA00004613"/>
    </source>
</evidence>
<comment type="similarity">
    <text evidence="3">Belongs to the flagella basal body rod proteins family.</text>
</comment>
<keyword evidence="10" id="KW-0966">Cell projection</keyword>
<feature type="domain" description="Flagellar hook-associated protein 1 D2-like" evidence="8">
    <location>
        <begin position="343"/>
        <end position="402"/>
    </location>
</feature>
<feature type="domain" description="Flagellar basal-body/hook protein C-terminal" evidence="7">
    <location>
        <begin position="635"/>
        <end position="672"/>
    </location>
</feature>
<evidence type="ECO:0000256" key="6">
    <source>
        <dbReference type="ARBA" id="ARBA00023143"/>
    </source>
</evidence>
<dbReference type="InterPro" id="IPR049119">
    <property type="entry name" value="FlgK_D2-like"/>
</dbReference>
<accession>A0A4S4AWB6</accession>
<keyword evidence="10" id="KW-0969">Cilium</keyword>
<evidence type="ECO:0000256" key="5">
    <source>
        <dbReference type="ARBA" id="ARBA00022525"/>
    </source>
</evidence>
<evidence type="ECO:0000256" key="3">
    <source>
        <dbReference type="ARBA" id="ARBA00009677"/>
    </source>
</evidence>
<comment type="subcellular location">
    <subcellularLocation>
        <location evidence="1">Bacterial flagellum</location>
    </subcellularLocation>
    <subcellularLocation>
        <location evidence="2">Secreted</location>
    </subcellularLocation>
</comment>
<dbReference type="PANTHER" id="PTHR30033:SF1">
    <property type="entry name" value="FLAGELLAR HOOK-ASSOCIATED PROTEIN 1"/>
    <property type="match status" value="1"/>
</dbReference>
<keyword evidence="6" id="KW-0975">Bacterial flagellum</keyword>
<dbReference type="GO" id="GO:0005198">
    <property type="term" value="F:structural molecule activity"/>
    <property type="evidence" value="ECO:0007669"/>
    <property type="project" value="InterPro"/>
</dbReference>
<dbReference type="InterPro" id="IPR053927">
    <property type="entry name" value="FlgK_helical"/>
</dbReference>
<proteinExistence type="inferred from homology"/>
<dbReference type="OrthoDB" id="9802553at2"/>
<evidence type="ECO:0000259" key="7">
    <source>
        <dbReference type="Pfam" id="PF06429"/>
    </source>
</evidence>
<dbReference type="GO" id="GO:0044780">
    <property type="term" value="P:bacterial-type flagellum assembly"/>
    <property type="evidence" value="ECO:0007669"/>
    <property type="project" value="InterPro"/>
</dbReference>
<keyword evidence="11" id="KW-1185">Reference proteome</keyword>
<gene>
    <name evidence="10" type="primary">flgK</name>
    <name evidence="10" type="ORF">E6O51_02305</name>
</gene>
<dbReference type="Pfam" id="PF22638">
    <property type="entry name" value="FlgK_D1"/>
    <property type="match status" value="1"/>
</dbReference>
<protein>
    <recommendedName>
        <fullName evidence="4">Flagellar hook-associated protein 1</fullName>
    </recommendedName>
</protein>
<evidence type="ECO:0000256" key="1">
    <source>
        <dbReference type="ARBA" id="ARBA00004365"/>
    </source>
</evidence>
<evidence type="ECO:0000259" key="8">
    <source>
        <dbReference type="Pfam" id="PF21158"/>
    </source>
</evidence>
<evidence type="ECO:0000313" key="10">
    <source>
        <dbReference type="EMBL" id="THF64177.1"/>
    </source>
</evidence>
<dbReference type="NCBIfam" id="TIGR02492">
    <property type="entry name" value="flgK_ends"/>
    <property type="match status" value="1"/>
</dbReference>
<dbReference type="PANTHER" id="PTHR30033">
    <property type="entry name" value="FLAGELLAR HOOK-ASSOCIATED PROTEIN 1"/>
    <property type="match status" value="1"/>
</dbReference>
<keyword evidence="5" id="KW-0964">Secreted</keyword>
<evidence type="ECO:0000313" key="11">
    <source>
        <dbReference type="Proteomes" id="UP000307956"/>
    </source>
</evidence>
<dbReference type="AlphaFoldDB" id="A0A4S4AWB6"/>
<dbReference type="SUPFAM" id="SSF64518">
    <property type="entry name" value="Phase 1 flagellin"/>
    <property type="match status" value="2"/>
</dbReference>
<dbReference type="RefSeq" id="WP_136383368.1">
    <property type="nucleotide sequence ID" value="NZ_SSOD01000002.1"/>
</dbReference>
<dbReference type="InterPro" id="IPR010930">
    <property type="entry name" value="Flg_bb/hook_C_dom"/>
</dbReference>
<dbReference type="Pfam" id="PF21158">
    <property type="entry name" value="flgK_1st_1"/>
    <property type="match status" value="1"/>
</dbReference>
<name>A0A4S4AWB6_9RHOO</name>
<organism evidence="10 11">
    <name type="scientific">Pseudothauera rhizosphaerae</name>
    <dbReference type="NCBI Taxonomy" id="2565932"/>
    <lineage>
        <taxon>Bacteria</taxon>
        <taxon>Pseudomonadati</taxon>
        <taxon>Pseudomonadota</taxon>
        <taxon>Betaproteobacteria</taxon>
        <taxon>Rhodocyclales</taxon>
        <taxon>Zoogloeaceae</taxon>
        <taxon>Pseudothauera</taxon>
    </lineage>
</organism>
<dbReference type="GO" id="GO:0009424">
    <property type="term" value="C:bacterial-type flagellum hook"/>
    <property type="evidence" value="ECO:0007669"/>
    <property type="project" value="InterPro"/>
</dbReference>
<dbReference type="InterPro" id="IPR002371">
    <property type="entry name" value="FlgK"/>
</dbReference>
<evidence type="ECO:0000259" key="9">
    <source>
        <dbReference type="Pfam" id="PF22638"/>
    </source>
</evidence>
<reference evidence="10 11" key="1">
    <citation type="submission" date="2019-04" db="EMBL/GenBank/DDBJ databases">
        <title>Azoarcus rhizosphaerae sp. nov. isolated from rhizosphere of Ficus religiosa.</title>
        <authorList>
            <person name="Lin S.-Y."/>
            <person name="Hameed A."/>
            <person name="Hsu Y.-H."/>
            <person name="Young C.-C."/>
        </authorList>
    </citation>
    <scope>NUCLEOTIDE SEQUENCE [LARGE SCALE GENOMIC DNA]</scope>
    <source>
        <strain evidence="10 11">CC-YHH848</strain>
    </source>
</reference>
<keyword evidence="10" id="KW-0282">Flagellum</keyword>
<dbReference type="EMBL" id="SSOD01000002">
    <property type="protein sequence ID" value="THF64177.1"/>
    <property type="molecule type" value="Genomic_DNA"/>
</dbReference>
<evidence type="ECO:0000256" key="4">
    <source>
        <dbReference type="ARBA" id="ARBA00016244"/>
    </source>
</evidence>
<dbReference type="Proteomes" id="UP000307956">
    <property type="component" value="Unassembled WGS sequence"/>
</dbReference>
<feature type="domain" description="Flagellar hook-associated protein FlgK helical" evidence="9">
    <location>
        <begin position="92"/>
        <end position="328"/>
    </location>
</feature>